<accession>A0A6N6JD29</accession>
<dbReference type="InterPro" id="IPR011006">
    <property type="entry name" value="CheY-like_superfamily"/>
</dbReference>
<dbReference type="SUPFAM" id="SSF52172">
    <property type="entry name" value="CheY-like"/>
    <property type="match status" value="1"/>
</dbReference>
<keyword evidence="1" id="KW-0597">Phosphoprotein</keyword>
<evidence type="ECO:0000313" key="3">
    <source>
        <dbReference type="EMBL" id="GFE63730.1"/>
    </source>
</evidence>
<reference evidence="3 4" key="1">
    <citation type="submission" date="2019-12" db="EMBL/GenBank/DDBJ databases">
        <title>Litoreibacter badius sp. nov., a novel bacteriochlorophyll a-containing bacterium in the genus Litoreibacter.</title>
        <authorList>
            <person name="Kanamuro M."/>
            <person name="Takabe Y."/>
            <person name="Mori K."/>
            <person name="Takaichi S."/>
            <person name="Hanada S."/>
        </authorList>
    </citation>
    <scope>NUCLEOTIDE SEQUENCE [LARGE SCALE GENOMIC DNA]</scope>
    <source>
        <strain evidence="3 4">K6</strain>
    </source>
</reference>
<evidence type="ECO:0000256" key="1">
    <source>
        <dbReference type="PROSITE-ProRule" id="PRU00169"/>
    </source>
</evidence>
<dbReference type="EMBL" id="BLJE01000001">
    <property type="protein sequence ID" value="GFE63730.1"/>
    <property type="molecule type" value="Genomic_DNA"/>
</dbReference>
<dbReference type="Gene3D" id="3.40.50.2300">
    <property type="match status" value="1"/>
</dbReference>
<gene>
    <name evidence="3" type="ORF">KIN_08040</name>
</gene>
<keyword evidence="4" id="KW-1185">Reference proteome</keyword>
<dbReference type="InterPro" id="IPR001789">
    <property type="entry name" value="Sig_transdc_resp-reg_receiver"/>
</dbReference>
<organism evidence="3 4">
    <name type="scientific">Litoreibacter roseus</name>
    <dbReference type="NCBI Taxonomy" id="2601869"/>
    <lineage>
        <taxon>Bacteria</taxon>
        <taxon>Pseudomonadati</taxon>
        <taxon>Pseudomonadota</taxon>
        <taxon>Alphaproteobacteria</taxon>
        <taxon>Rhodobacterales</taxon>
        <taxon>Roseobacteraceae</taxon>
        <taxon>Litoreibacter</taxon>
    </lineage>
</organism>
<feature type="modified residue" description="4-aspartylphosphate" evidence="1">
    <location>
        <position position="100"/>
    </location>
</feature>
<proteinExistence type="predicted"/>
<dbReference type="RefSeq" id="WP_159804637.1">
    <property type="nucleotide sequence ID" value="NZ_BLJE01000001.1"/>
</dbReference>
<feature type="domain" description="Response regulatory" evidence="2">
    <location>
        <begin position="50"/>
        <end position="161"/>
    </location>
</feature>
<evidence type="ECO:0000259" key="2">
    <source>
        <dbReference type="PROSITE" id="PS50110"/>
    </source>
</evidence>
<dbReference type="Proteomes" id="UP000436822">
    <property type="component" value="Unassembled WGS sequence"/>
</dbReference>
<name>A0A6N6JD29_9RHOB</name>
<sequence>MTDHSSRDYVSENCNGTIPVCFSDAHNIDGHRYNPERFDEDLSDRLSGRSVLVVEDEALVAYELELELVDCRAIPVGPATTVSVAMELAETKEIDAAILDIDLNGRDVYPLADKLRARGVPFVFHTGHGTLIDLEDTYPGIPVCIKPCGADDVLGSLASVMRRSQ</sequence>
<dbReference type="GO" id="GO:0000160">
    <property type="term" value="P:phosphorelay signal transduction system"/>
    <property type="evidence" value="ECO:0007669"/>
    <property type="project" value="InterPro"/>
</dbReference>
<dbReference type="AlphaFoldDB" id="A0A6N6JD29"/>
<dbReference type="SMART" id="SM00448">
    <property type="entry name" value="REC"/>
    <property type="match status" value="1"/>
</dbReference>
<protein>
    <recommendedName>
        <fullName evidence="2">Response regulatory domain-containing protein</fullName>
    </recommendedName>
</protein>
<evidence type="ECO:0000313" key="4">
    <source>
        <dbReference type="Proteomes" id="UP000436822"/>
    </source>
</evidence>
<dbReference type="OrthoDB" id="582170at2"/>
<dbReference type="PROSITE" id="PS50110">
    <property type="entry name" value="RESPONSE_REGULATORY"/>
    <property type="match status" value="1"/>
</dbReference>
<comment type="caution">
    <text evidence="3">The sequence shown here is derived from an EMBL/GenBank/DDBJ whole genome shotgun (WGS) entry which is preliminary data.</text>
</comment>